<protein>
    <submittedName>
        <fullName evidence="6">Alpha-mannosidase</fullName>
    </submittedName>
</protein>
<dbReference type="HOGENOM" id="CLU_003442_1_1_9"/>
<dbReference type="OrthoDB" id="9772207at2"/>
<keyword evidence="2" id="KW-0479">Metal-binding</keyword>
<keyword evidence="3" id="KW-0378">Hydrolase</keyword>
<keyword evidence="7" id="KW-1185">Reference proteome</keyword>
<organism evidence="6 7">
    <name type="scientific">Paenibacillus beijingensis</name>
    <dbReference type="NCBI Taxonomy" id="1126833"/>
    <lineage>
        <taxon>Bacteria</taxon>
        <taxon>Bacillati</taxon>
        <taxon>Bacillota</taxon>
        <taxon>Bacilli</taxon>
        <taxon>Bacillales</taxon>
        <taxon>Paenibacillaceae</taxon>
        <taxon>Paenibacillus</taxon>
    </lineage>
</organism>
<dbReference type="CDD" id="cd10789">
    <property type="entry name" value="GH38N_AMII_ER_cytosolic"/>
    <property type="match status" value="1"/>
</dbReference>
<dbReference type="GO" id="GO:0030246">
    <property type="term" value="F:carbohydrate binding"/>
    <property type="evidence" value="ECO:0007669"/>
    <property type="project" value="InterPro"/>
</dbReference>
<dbReference type="InterPro" id="IPR011682">
    <property type="entry name" value="Glyco_hydro_38_C"/>
</dbReference>
<dbReference type="SUPFAM" id="SSF74650">
    <property type="entry name" value="Galactose mutarotase-like"/>
    <property type="match status" value="1"/>
</dbReference>
<dbReference type="PANTHER" id="PTHR46017:SF1">
    <property type="entry name" value="ALPHA-MANNOSIDASE 2C1"/>
    <property type="match status" value="1"/>
</dbReference>
<feature type="domain" description="Glycoside hydrolase family 38 central" evidence="5">
    <location>
        <begin position="265"/>
        <end position="344"/>
    </location>
</feature>
<evidence type="ECO:0000256" key="4">
    <source>
        <dbReference type="ARBA" id="ARBA00023295"/>
    </source>
</evidence>
<dbReference type="SUPFAM" id="SSF88688">
    <property type="entry name" value="Families 57/38 glycoside transferase middle domain"/>
    <property type="match status" value="1"/>
</dbReference>
<dbReference type="Gene3D" id="2.70.98.30">
    <property type="entry name" value="Golgi alpha-mannosidase II, domain 4"/>
    <property type="match status" value="1"/>
</dbReference>
<dbReference type="InterPro" id="IPR011013">
    <property type="entry name" value="Gal_mutarotase_sf_dom"/>
</dbReference>
<dbReference type="SUPFAM" id="SSF88713">
    <property type="entry name" value="Glycoside hydrolase/deacetylase"/>
    <property type="match status" value="1"/>
</dbReference>
<proteinExistence type="inferred from homology"/>
<dbReference type="SMART" id="SM00872">
    <property type="entry name" value="Alpha-mann_mid"/>
    <property type="match status" value="1"/>
</dbReference>
<name>A0A0D5NJP6_9BACL</name>
<dbReference type="InterPro" id="IPR015341">
    <property type="entry name" value="Glyco_hydro_38_cen"/>
</dbReference>
<dbReference type="Gene3D" id="3.20.110.10">
    <property type="entry name" value="Glycoside hydrolase 38, N terminal domain"/>
    <property type="match status" value="1"/>
</dbReference>
<evidence type="ECO:0000259" key="5">
    <source>
        <dbReference type="SMART" id="SM00872"/>
    </source>
</evidence>
<evidence type="ECO:0000256" key="1">
    <source>
        <dbReference type="ARBA" id="ARBA00009792"/>
    </source>
</evidence>
<dbReference type="InterPro" id="IPR028995">
    <property type="entry name" value="Glyco_hydro_57/38_cen_sf"/>
</dbReference>
<dbReference type="KEGG" id="pbj:VN24_14835"/>
<reference evidence="7" key="2">
    <citation type="submission" date="2015-03" db="EMBL/GenBank/DDBJ databases">
        <title>Genome sequence of Paenibacillus beijingensis strain DSM 24997T.</title>
        <authorList>
            <person name="Kwak Y."/>
            <person name="Shin J.-H."/>
        </authorList>
    </citation>
    <scope>NUCLEOTIDE SEQUENCE [LARGE SCALE GENOMIC DNA]</scope>
    <source>
        <strain evidence="7">DSM 24997</strain>
    </source>
</reference>
<dbReference type="Pfam" id="PF09261">
    <property type="entry name" value="Alpha-mann_mid"/>
    <property type="match status" value="1"/>
</dbReference>
<dbReference type="InterPro" id="IPR000602">
    <property type="entry name" value="Glyco_hydro_38_N"/>
</dbReference>
<dbReference type="AlphaFoldDB" id="A0A0D5NJP6"/>
<keyword evidence="4" id="KW-0326">Glycosidase</keyword>
<dbReference type="InterPro" id="IPR037094">
    <property type="entry name" value="Glyco_hydro_38_cen_sf"/>
</dbReference>
<sequence>MKKVHLVGNAHLDPVWLWEWEEGAAEAISTFRIAADFCESHDAFVFNHNEVTLYKWVEEYEPSLFERIRKLVQAGKWHIMGGWFLQPDCNMPSGESFVRQILTGYRYFSQKFGVEPKTAINFDPFGHTRGLVQILSKSGFDSYIFCRPFPEDISLPAENFVWVGYDGSEIMAHRSFDMYMSHRGMARDKVERFLTAEAYQTLNTGLVLWGIGNHGGGPSRLDLERLNELIADQRKLGVEVLHSTPEAYFAELNKDILPRHAGDLNSWAPGCYTSQIRLKQKHRLLENEYYMTEKMCSAAAVQSLMQYPSDELYEALCDLMNAEFHDILPGSSIQPVEETSIRLMDHGLEILSRIKARAFFALAAGQRQAEEGNIPVFVYNPHPYEVEGIVECEFQLADQNRKGGFYFPFVYQEGERIPCQVEKELSNHWIDWRKRSVFRAQLKPGQMNRFDCRMVLLEEKPKSGLKEVGGYYTVTTGDLEVSINASTGWMDRFVVNGCNYVGSSACCALVMRDNDDPWGMTVKKFAEEIGEFSLMNAEEGTEYSGVTAGTLSSVRVIEDGEVRTVIEALFRYGNSFLCQTYKIPKKGTEVEVQLRVQWNEKSKFLKWSLPTTLHESTYKGQVAYGVETFPADRTEVAAQKWTGVFDASDERAFTCVNDGVYGSDCERGHIRVSLLRSPSYSGHPCEDRPGEDLPITKQDRFTPRIDQGERIFTFWLNAGAAADRAQSIDREALAHNEKPFALSFFPSGAGLAPMPLAELSDASVLLTAFKRSEEHADEYVIRLFNPTDKERNTVLALPFVCVEKDVLLKPYEIRTLVCNIAYGIIKEADLKERTIPD</sequence>
<comment type="similarity">
    <text evidence="1">Belongs to the glycosyl hydrolase 38 family.</text>
</comment>
<dbReference type="STRING" id="1126833.VN24_14835"/>
<evidence type="ECO:0000313" key="7">
    <source>
        <dbReference type="Proteomes" id="UP000032633"/>
    </source>
</evidence>
<dbReference type="InterPro" id="IPR011330">
    <property type="entry name" value="Glyco_hydro/deAcase_b/a-brl"/>
</dbReference>
<dbReference type="PATRIC" id="fig|1126833.4.peg.3249"/>
<dbReference type="GO" id="GO:0009313">
    <property type="term" value="P:oligosaccharide catabolic process"/>
    <property type="evidence" value="ECO:0007669"/>
    <property type="project" value="TreeGrafter"/>
</dbReference>
<dbReference type="Pfam" id="PF01074">
    <property type="entry name" value="Glyco_hydro_38N"/>
    <property type="match status" value="1"/>
</dbReference>
<accession>A0A0D5NJP6</accession>
<dbReference type="Pfam" id="PF07748">
    <property type="entry name" value="Glyco_hydro_38C"/>
    <property type="match status" value="1"/>
</dbReference>
<dbReference type="GO" id="GO:0004559">
    <property type="term" value="F:alpha-mannosidase activity"/>
    <property type="evidence" value="ECO:0007669"/>
    <property type="project" value="InterPro"/>
</dbReference>
<dbReference type="PANTHER" id="PTHR46017">
    <property type="entry name" value="ALPHA-MANNOSIDASE 2C1"/>
    <property type="match status" value="1"/>
</dbReference>
<reference evidence="6 7" key="1">
    <citation type="journal article" date="2015" name="J. Biotechnol.">
        <title>Complete genome sequence of Paenibacillus beijingensis 7188(T) (=DSM 24997(T)), a novel rhizobacterium from jujube garden soil.</title>
        <authorList>
            <person name="Kwak Y."/>
            <person name="Shin J.H."/>
        </authorList>
    </citation>
    <scope>NUCLEOTIDE SEQUENCE [LARGE SCALE GENOMIC DNA]</scope>
    <source>
        <strain evidence="6 7">DSM 24997</strain>
    </source>
</reference>
<dbReference type="GO" id="GO:0046872">
    <property type="term" value="F:metal ion binding"/>
    <property type="evidence" value="ECO:0007669"/>
    <property type="project" value="UniProtKB-KW"/>
</dbReference>
<dbReference type="EMBL" id="CP011058">
    <property type="protein sequence ID" value="AJY75599.1"/>
    <property type="molecule type" value="Genomic_DNA"/>
</dbReference>
<gene>
    <name evidence="6" type="ORF">VN24_14835</name>
</gene>
<dbReference type="InterPro" id="IPR027291">
    <property type="entry name" value="Glyco_hydro_38_N_sf"/>
</dbReference>
<dbReference type="Proteomes" id="UP000032633">
    <property type="component" value="Chromosome"/>
</dbReference>
<dbReference type="Gene3D" id="1.20.1270.50">
    <property type="entry name" value="Glycoside hydrolase family 38, central domain"/>
    <property type="match status" value="1"/>
</dbReference>
<dbReference type="RefSeq" id="WP_045671027.1">
    <property type="nucleotide sequence ID" value="NZ_CP011058.1"/>
</dbReference>
<dbReference type="GO" id="GO:0006013">
    <property type="term" value="P:mannose metabolic process"/>
    <property type="evidence" value="ECO:0007669"/>
    <property type="project" value="InterPro"/>
</dbReference>
<evidence type="ECO:0000256" key="3">
    <source>
        <dbReference type="ARBA" id="ARBA00022801"/>
    </source>
</evidence>
<evidence type="ECO:0000313" key="6">
    <source>
        <dbReference type="EMBL" id="AJY75599.1"/>
    </source>
</evidence>
<evidence type="ECO:0000256" key="2">
    <source>
        <dbReference type="ARBA" id="ARBA00022723"/>
    </source>
</evidence>